<dbReference type="GO" id="GO:0061630">
    <property type="term" value="F:ubiquitin protein ligase activity"/>
    <property type="evidence" value="ECO:0007669"/>
    <property type="project" value="UniProtKB-EC"/>
</dbReference>
<evidence type="ECO:0000256" key="4">
    <source>
        <dbReference type="ARBA" id="ARBA00012483"/>
    </source>
</evidence>
<evidence type="ECO:0000256" key="14">
    <source>
        <dbReference type="SAM" id="Phobius"/>
    </source>
</evidence>
<evidence type="ECO:0000313" key="16">
    <source>
        <dbReference type="EMBL" id="KAI0527659.1"/>
    </source>
</evidence>
<dbReference type="GO" id="GO:0016567">
    <property type="term" value="P:protein ubiquitination"/>
    <property type="evidence" value="ECO:0007669"/>
    <property type="project" value="InterPro"/>
</dbReference>
<keyword evidence="7" id="KW-0479">Metal-binding</keyword>
<keyword evidence="12 14" id="KW-0472">Membrane</keyword>
<evidence type="ECO:0000256" key="9">
    <source>
        <dbReference type="ARBA" id="ARBA00022786"/>
    </source>
</evidence>
<dbReference type="SMR" id="A0A8T3C678"/>
<dbReference type="CDD" id="cd16461">
    <property type="entry name" value="RING-H2_EL5-like"/>
    <property type="match status" value="1"/>
</dbReference>
<dbReference type="InterPro" id="IPR044600">
    <property type="entry name" value="ATL1/ATL16-like"/>
</dbReference>
<dbReference type="Pfam" id="PF13639">
    <property type="entry name" value="zf-RING_2"/>
    <property type="match status" value="1"/>
</dbReference>
<evidence type="ECO:0000256" key="5">
    <source>
        <dbReference type="ARBA" id="ARBA00022679"/>
    </source>
</evidence>
<comment type="catalytic activity">
    <reaction evidence="1">
        <text>S-ubiquitinyl-[E2 ubiquitin-conjugating enzyme]-L-cysteine + [acceptor protein]-L-lysine = [E2 ubiquitin-conjugating enzyme]-L-cysteine + N(6)-ubiquitinyl-[acceptor protein]-L-lysine.</text>
        <dbReference type="EC" id="2.3.2.27"/>
    </reaction>
</comment>
<gene>
    <name evidence="16" type="ORF">KFK09_003264</name>
</gene>
<dbReference type="InterPro" id="IPR001841">
    <property type="entry name" value="Znf_RING"/>
</dbReference>
<keyword evidence="5" id="KW-0808">Transferase</keyword>
<evidence type="ECO:0000256" key="3">
    <source>
        <dbReference type="ARBA" id="ARBA00004906"/>
    </source>
</evidence>
<keyword evidence="6 14" id="KW-0812">Transmembrane</keyword>
<comment type="caution">
    <text evidence="16">The sequence shown here is derived from an EMBL/GenBank/DDBJ whole genome shotgun (WGS) entry which is preliminary data.</text>
</comment>
<evidence type="ECO:0000256" key="7">
    <source>
        <dbReference type="ARBA" id="ARBA00022723"/>
    </source>
</evidence>
<organism evidence="16 17">
    <name type="scientific">Dendrobium nobile</name>
    <name type="common">Orchid</name>
    <dbReference type="NCBI Taxonomy" id="94219"/>
    <lineage>
        <taxon>Eukaryota</taxon>
        <taxon>Viridiplantae</taxon>
        <taxon>Streptophyta</taxon>
        <taxon>Embryophyta</taxon>
        <taxon>Tracheophyta</taxon>
        <taxon>Spermatophyta</taxon>
        <taxon>Magnoliopsida</taxon>
        <taxon>Liliopsida</taxon>
        <taxon>Asparagales</taxon>
        <taxon>Orchidaceae</taxon>
        <taxon>Epidendroideae</taxon>
        <taxon>Malaxideae</taxon>
        <taxon>Dendrobiinae</taxon>
        <taxon>Dendrobium</taxon>
    </lineage>
</organism>
<dbReference type="EC" id="2.3.2.27" evidence="4"/>
<name>A0A8T3C678_DENNO</name>
<evidence type="ECO:0000259" key="15">
    <source>
        <dbReference type="PROSITE" id="PS50089"/>
    </source>
</evidence>
<keyword evidence="9" id="KW-0833">Ubl conjugation pathway</keyword>
<dbReference type="AlphaFoldDB" id="A0A8T3C678"/>
<evidence type="ECO:0000256" key="10">
    <source>
        <dbReference type="ARBA" id="ARBA00022833"/>
    </source>
</evidence>
<evidence type="ECO:0000313" key="17">
    <source>
        <dbReference type="Proteomes" id="UP000829196"/>
    </source>
</evidence>
<dbReference type="GO" id="GO:0016020">
    <property type="term" value="C:membrane"/>
    <property type="evidence" value="ECO:0007669"/>
    <property type="project" value="UniProtKB-SubCell"/>
</dbReference>
<dbReference type="PROSITE" id="PS50089">
    <property type="entry name" value="ZF_RING_2"/>
    <property type="match status" value="1"/>
</dbReference>
<dbReference type="GO" id="GO:0008270">
    <property type="term" value="F:zinc ion binding"/>
    <property type="evidence" value="ECO:0007669"/>
    <property type="project" value="UniProtKB-KW"/>
</dbReference>
<evidence type="ECO:0000256" key="6">
    <source>
        <dbReference type="ARBA" id="ARBA00022692"/>
    </source>
</evidence>
<dbReference type="PANTHER" id="PTHR46913:SF1">
    <property type="entry name" value="RING-H2 FINGER PROTEIN ATL16"/>
    <property type="match status" value="1"/>
</dbReference>
<comment type="subcellular location">
    <subcellularLocation>
        <location evidence="2">Membrane</location>
        <topology evidence="2">Single-pass membrane protein</topology>
    </subcellularLocation>
</comment>
<dbReference type="SMART" id="SM00184">
    <property type="entry name" value="RING"/>
    <property type="match status" value="1"/>
</dbReference>
<sequence>MASPPPPSPPPPPYHNNKSTKLDYYYFVIGLSLVAIVLLVTNAIAVGCCSWLRQFIVSRGAFSREFNEDDLRRWMPTYSYMKRKDDEEEGAPEAECPVCISAFEEGEQVRQMAQCGHSFHTSCIDMWLNSHNSCPVCRESVLPTPLQSMEMSASSFNSHDYLVSVSTVSRVAVPVALA</sequence>
<feature type="domain" description="RING-type" evidence="15">
    <location>
        <begin position="96"/>
        <end position="138"/>
    </location>
</feature>
<accession>A0A8T3C678</accession>
<protein>
    <recommendedName>
        <fullName evidence="4">RING-type E3 ubiquitin transferase</fullName>
        <ecNumber evidence="4">2.3.2.27</ecNumber>
    </recommendedName>
</protein>
<evidence type="ECO:0000256" key="8">
    <source>
        <dbReference type="ARBA" id="ARBA00022771"/>
    </source>
</evidence>
<dbReference type="Gene3D" id="3.30.40.10">
    <property type="entry name" value="Zinc/RING finger domain, C3HC4 (zinc finger)"/>
    <property type="match status" value="1"/>
</dbReference>
<evidence type="ECO:0000256" key="11">
    <source>
        <dbReference type="ARBA" id="ARBA00022989"/>
    </source>
</evidence>
<evidence type="ECO:0000256" key="13">
    <source>
        <dbReference type="PROSITE-ProRule" id="PRU00175"/>
    </source>
</evidence>
<reference evidence="16" key="1">
    <citation type="journal article" date="2022" name="Front. Genet.">
        <title>Chromosome-Scale Assembly of the Dendrobium nobile Genome Provides Insights Into the Molecular Mechanism of the Biosynthesis of the Medicinal Active Ingredient of Dendrobium.</title>
        <authorList>
            <person name="Xu Q."/>
            <person name="Niu S.-C."/>
            <person name="Li K.-L."/>
            <person name="Zheng P.-J."/>
            <person name="Zhang X.-J."/>
            <person name="Jia Y."/>
            <person name="Liu Y."/>
            <person name="Niu Y.-X."/>
            <person name="Yu L.-H."/>
            <person name="Chen D.-F."/>
            <person name="Zhang G.-Q."/>
        </authorList>
    </citation>
    <scope>NUCLEOTIDE SEQUENCE</scope>
    <source>
        <tissue evidence="16">Leaf</tissue>
    </source>
</reference>
<evidence type="ECO:0000256" key="2">
    <source>
        <dbReference type="ARBA" id="ARBA00004167"/>
    </source>
</evidence>
<keyword evidence="17" id="KW-1185">Reference proteome</keyword>
<dbReference type="SUPFAM" id="SSF57850">
    <property type="entry name" value="RING/U-box"/>
    <property type="match status" value="1"/>
</dbReference>
<comment type="pathway">
    <text evidence="3">Protein modification; protein ubiquitination.</text>
</comment>
<dbReference type="PANTHER" id="PTHR46913">
    <property type="entry name" value="RING-H2 FINGER PROTEIN ATL16"/>
    <property type="match status" value="1"/>
</dbReference>
<dbReference type="Proteomes" id="UP000829196">
    <property type="component" value="Unassembled WGS sequence"/>
</dbReference>
<feature type="transmembrane region" description="Helical" evidence="14">
    <location>
        <begin position="24"/>
        <end position="52"/>
    </location>
</feature>
<keyword evidence="10" id="KW-0862">Zinc</keyword>
<dbReference type="EMBL" id="JAGYWB010000003">
    <property type="protein sequence ID" value="KAI0527659.1"/>
    <property type="molecule type" value="Genomic_DNA"/>
</dbReference>
<keyword evidence="8 13" id="KW-0863">Zinc-finger</keyword>
<proteinExistence type="predicted"/>
<dbReference type="OrthoDB" id="9984778at2759"/>
<evidence type="ECO:0000256" key="1">
    <source>
        <dbReference type="ARBA" id="ARBA00000900"/>
    </source>
</evidence>
<dbReference type="InterPro" id="IPR013083">
    <property type="entry name" value="Znf_RING/FYVE/PHD"/>
</dbReference>
<evidence type="ECO:0000256" key="12">
    <source>
        <dbReference type="ARBA" id="ARBA00023136"/>
    </source>
</evidence>
<keyword evidence="11 14" id="KW-1133">Transmembrane helix</keyword>